<dbReference type="PANTHER" id="PTHR46838">
    <property type="entry name" value="TUMOR NECROSIS FACTOR RECEPTOR SUPERFAMILY MEMBER 14"/>
    <property type="match status" value="1"/>
</dbReference>
<dbReference type="RefSeq" id="XP_014378794.1">
    <property type="nucleotide sequence ID" value="XM_014523308.2"/>
</dbReference>
<evidence type="ECO:0000313" key="5">
    <source>
        <dbReference type="Proteomes" id="UP000189705"/>
    </source>
</evidence>
<keyword evidence="3" id="KW-0472">Membrane</keyword>
<feature type="domain" description="TNFR-Cys" evidence="4">
    <location>
        <begin position="133"/>
        <end position="175"/>
    </location>
</feature>
<organism evidence="5 6">
    <name type="scientific">Alligator sinensis</name>
    <name type="common">Chinese alligator</name>
    <dbReference type="NCBI Taxonomy" id="38654"/>
    <lineage>
        <taxon>Eukaryota</taxon>
        <taxon>Metazoa</taxon>
        <taxon>Chordata</taxon>
        <taxon>Craniata</taxon>
        <taxon>Vertebrata</taxon>
        <taxon>Euteleostomi</taxon>
        <taxon>Archelosauria</taxon>
        <taxon>Archosauria</taxon>
        <taxon>Crocodylia</taxon>
        <taxon>Alligatoridae</taxon>
        <taxon>Alligatorinae</taxon>
        <taxon>Alligator</taxon>
    </lineage>
</organism>
<dbReference type="SMART" id="SM00208">
    <property type="entry name" value="TNFR"/>
    <property type="match status" value="4"/>
</dbReference>
<dbReference type="GO" id="GO:0004888">
    <property type="term" value="F:transmembrane signaling receptor activity"/>
    <property type="evidence" value="ECO:0007669"/>
    <property type="project" value="InterPro"/>
</dbReference>
<dbReference type="Proteomes" id="UP000189705">
    <property type="component" value="Unplaced"/>
</dbReference>
<sequence length="300" mass="32757">MLPCILLCAFEPAGLHAGYYIPGVVQNKNPFFFFSLKTFLVFLVIRAVPSEAVACSPGEYAVHDECCPMCSPGQRVQKHCNNFSSTSCIPCVGNTYTDHPNGLEECRRCKFCDEELKLIITEKCTYTRNTVCGCREGYFCREFHDEDCEMCQKHTICPPGFWVSIPGTATSDHECELCPKGTFSAVSMSMVCTPWTRCEDSGMVEVKAGTSALDAGCGRGSDPVTTGAVTGLVILALLSITVAVFLYRRKKKKRKQYEPQKPETEGLEKGEEALVPVPGNGPEIPVGIQETASHPGVLGL</sequence>
<accession>A0A1U7RDW7</accession>
<keyword evidence="3" id="KW-0812">Transmembrane</keyword>
<dbReference type="eggNOG" id="ENOG502S1XZ">
    <property type="taxonomic scope" value="Eukaryota"/>
</dbReference>
<dbReference type="GO" id="GO:0050829">
    <property type="term" value="P:defense response to Gram-negative bacterium"/>
    <property type="evidence" value="ECO:0007669"/>
    <property type="project" value="TreeGrafter"/>
</dbReference>
<dbReference type="GO" id="GO:0002720">
    <property type="term" value="P:positive regulation of cytokine production involved in immune response"/>
    <property type="evidence" value="ECO:0007669"/>
    <property type="project" value="TreeGrafter"/>
</dbReference>
<feature type="transmembrane region" description="Helical" evidence="3">
    <location>
        <begin position="227"/>
        <end position="247"/>
    </location>
</feature>
<protein>
    <submittedName>
        <fullName evidence="6">Tumor necrosis factor receptor superfamily member 14</fullName>
    </submittedName>
</protein>
<dbReference type="GO" id="GO:0050830">
    <property type="term" value="P:defense response to Gram-positive bacterium"/>
    <property type="evidence" value="ECO:0007669"/>
    <property type="project" value="TreeGrafter"/>
</dbReference>
<feature type="repeat" description="TNFR-Cys" evidence="1">
    <location>
        <begin position="133"/>
        <end position="175"/>
    </location>
</feature>
<gene>
    <name evidence="6" type="primary">TNFRSF14</name>
</gene>
<dbReference type="PRINTS" id="PR01680">
    <property type="entry name" value="TNFACTORR6"/>
</dbReference>
<dbReference type="PANTHER" id="PTHR46838:SF1">
    <property type="entry name" value="TUMOR NECROSIS FACTOR RECEPTOR SUPERFAMILY MEMBER 14"/>
    <property type="match status" value="1"/>
</dbReference>
<dbReference type="GO" id="GO:2000406">
    <property type="term" value="P:positive regulation of T cell migration"/>
    <property type="evidence" value="ECO:0007669"/>
    <property type="project" value="TreeGrafter"/>
</dbReference>
<dbReference type="GeneID" id="102381689"/>
<dbReference type="KEGG" id="asn:102381689"/>
<feature type="disulfide bond" evidence="1">
    <location>
        <begin position="67"/>
        <end position="80"/>
    </location>
</feature>
<feature type="repeat" description="TNFR-Cys" evidence="1">
    <location>
        <begin position="54"/>
        <end position="88"/>
    </location>
</feature>
<feature type="disulfide bond" evidence="1">
    <location>
        <begin position="70"/>
        <end position="88"/>
    </location>
</feature>
<feature type="repeat" description="TNFR-Cys" evidence="1">
    <location>
        <begin position="90"/>
        <end position="132"/>
    </location>
</feature>
<dbReference type="GO" id="GO:0046642">
    <property type="term" value="P:negative regulation of alpha-beta T cell proliferation"/>
    <property type="evidence" value="ECO:0007669"/>
    <property type="project" value="TreeGrafter"/>
</dbReference>
<dbReference type="STRING" id="38654.A0A1U7RDW7"/>
<evidence type="ECO:0000259" key="4">
    <source>
        <dbReference type="PROSITE" id="PS50050"/>
    </source>
</evidence>
<evidence type="ECO:0000256" key="1">
    <source>
        <dbReference type="PROSITE-ProRule" id="PRU00206"/>
    </source>
</evidence>
<evidence type="ECO:0000256" key="3">
    <source>
        <dbReference type="SAM" id="Phobius"/>
    </source>
</evidence>
<feature type="disulfide bond" evidence="1">
    <location>
        <begin position="91"/>
        <end position="106"/>
    </location>
</feature>
<name>A0A1U7RDW7_ALLSI</name>
<dbReference type="InterPro" id="IPR008063">
    <property type="entry name" value="Fas_rcpt"/>
</dbReference>
<dbReference type="GO" id="GO:0006955">
    <property type="term" value="P:immune response"/>
    <property type="evidence" value="ECO:0007669"/>
    <property type="project" value="InterPro"/>
</dbReference>
<dbReference type="CTD" id="8764"/>
<keyword evidence="3" id="KW-1133">Transmembrane helix</keyword>
<dbReference type="InParanoid" id="A0A1U7RDW7"/>
<dbReference type="OrthoDB" id="10031141at2759"/>
<dbReference type="GO" id="GO:0007165">
    <property type="term" value="P:signal transduction"/>
    <property type="evidence" value="ECO:0007669"/>
    <property type="project" value="InterPro"/>
</dbReference>
<keyword evidence="5" id="KW-1185">Reference proteome</keyword>
<dbReference type="PROSITE" id="PS00652">
    <property type="entry name" value="TNFR_NGFR_1"/>
    <property type="match status" value="2"/>
</dbReference>
<dbReference type="AlphaFoldDB" id="A0A1U7RDW7"/>
<dbReference type="InterPro" id="IPR001368">
    <property type="entry name" value="TNFR/NGFR_Cys_rich_reg"/>
</dbReference>
<feature type="disulfide bond" evidence="1">
    <location>
        <begin position="157"/>
        <end position="175"/>
    </location>
</feature>
<comment type="caution">
    <text evidence="1">Lacks conserved residue(s) required for the propagation of feature annotation.</text>
</comment>
<dbReference type="GO" id="GO:0006915">
    <property type="term" value="P:apoptotic process"/>
    <property type="evidence" value="ECO:0007669"/>
    <property type="project" value="InterPro"/>
</dbReference>
<evidence type="ECO:0000256" key="2">
    <source>
        <dbReference type="SAM" id="MobiDB-lite"/>
    </source>
</evidence>
<feature type="domain" description="TNFR-Cys" evidence="4">
    <location>
        <begin position="54"/>
        <end position="88"/>
    </location>
</feature>
<dbReference type="Gene3D" id="2.10.50.10">
    <property type="entry name" value="Tumor Necrosis Factor Receptor, subunit A, domain 2"/>
    <property type="match status" value="3"/>
</dbReference>
<dbReference type="CDD" id="cd13405">
    <property type="entry name" value="TNFRSF14_teleost"/>
    <property type="match status" value="1"/>
</dbReference>
<feature type="compositionally biased region" description="Basic and acidic residues" evidence="2">
    <location>
        <begin position="256"/>
        <end position="272"/>
    </location>
</feature>
<dbReference type="FunFam" id="2.10.50.10:FF:000007">
    <property type="entry name" value="TNF receptor superfamily member 14"/>
    <property type="match status" value="1"/>
</dbReference>
<reference evidence="6" key="1">
    <citation type="submission" date="2025-08" db="UniProtKB">
        <authorList>
            <consortium name="RefSeq"/>
        </authorList>
    </citation>
    <scope>IDENTIFICATION</scope>
</reference>
<evidence type="ECO:0000313" key="6">
    <source>
        <dbReference type="RefSeq" id="XP_014378794.1"/>
    </source>
</evidence>
<dbReference type="Pfam" id="PF00020">
    <property type="entry name" value="TNFR_c6"/>
    <property type="match status" value="3"/>
</dbReference>
<dbReference type="PROSITE" id="PS50050">
    <property type="entry name" value="TNFR_NGFR_2"/>
    <property type="match status" value="3"/>
</dbReference>
<feature type="region of interest" description="Disordered" evidence="2">
    <location>
        <begin position="255"/>
        <end position="300"/>
    </location>
</feature>
<keyword evidence="6" id="KW-0675">Receptor</keyword>
<proteinExistence type="predicted"/>
<keyword evidence="1" id="KW-1015">Disulfide bond</keyword>
<dbReference type="SUPFAM" id="SSF57586">
    <property type="entry name" value="TNF receptor-like"/>
    <property type="match status" value="3"/>
</dbReference>
<feature type="domain" description="TNFR-Cys" evidence="4">
    <location>
        <begin position="90"/>
        <end position="132"/>
    </location>
</feature>
<dbReference type="GO" id="GO:0009897">
    <property type="term" value="C:external side of plasma membrane"/>
    <property type="evidence" value="ECO:0007669"/>
    <property type="project" value="TreeGrafter"/>
</dbReference>